<evidence type="ECO:0000256" key="7">
    <source>
        <dbReference type="PROSITE-ProRule" id="PRU01331"/>
    </source>
</evidence>
<dbReference type="Gene3D" id="3.10.20.70">
    <property type="entry name" value="Glutamine synthetase, N-terminal domain"/>
    <property type="match status" value="1"/>
</dbReference>
<dbReference type="Pfam" id="PF16952">
    <property type="entry name" value="Gln-synt_N_2"/>
    <property type="match status" value="1"/>
</dbReference>
<dbReference type="PROSITE" id="PS51987">
    <property type="entry name" value="GS_CATALYTIC"/>
    <property type="match status" value="1"/>
</dbReference>
<gene>
    <name evidence="10" type="ORF">Q8A70_21830</name>
</gene>
<evidence type="ECO:0000259" key="9">
    <source>
        <dbReference type="PROSITE" id="PS51987"/>
    </source>
</evidence>
<name>A0ABU0YRJ2_9PROT</name>
<dbReference type="RefSeq" id="WP_379959501.1">
    <property type="nucleotide sequence ID" value="NZ_JAUYVI010000007.1"/>
</dbReference>
<dbReference type="EMBL" id="JAUYVI010000007">
    <property type="protein sequence ID" value="MDQ7250345.1"/>
    <property type="molecule type" value="Genomic_DNA"/>
</dbReference>
<evidence type="ECO:0000256" key="5">
    <source>
        <dbReference type="ARBA" id="ARBA00022840"/>
    </source>
</evidence>
<comment type="function">
    <text evidence="2">Catalyzes the ATP-dependent biosynthesis of glutamine from glutamate and ammonia.</text>
</comment>
<protein>
    <submittedName>
        <fullName evidence="10">Glutamine synthetase family protein</fullName>
        <ecNumber evidence="10">6.3.1.-</ecNumber>
    </submittedName>
</protein>
<dbReference type="Gene3D" id="3.30.590.10">
    <property type="entry name" value="Glutamine synthetase/guanido kinase, catalytic domain"/>
    <property type="match status" value="1"/>
</dbReference>
<dbReference type="InterPro" id="IPR014746">
    <property type="entry name" value="Gln_synth/guanido_kin_cat_dom"/>
</dbReference>
<dbReference type="GO" id="GO:0016874">
    <property type="term" value="F:ligase activity"/>
    <property type="evidence" value="ECO:0007669"/>
    <property type="project" value="UniProtKB-KW"/>
</dbReference>
<reference evidence="11" key="1">
    <citation type="submission" date="2023-08" db="EMBL/GenBank/DDBJ databases">
        <title>Rhodospirillaceae gen. nov., a novel taxon isolated from the Yangtze River Yuezi River estuary sludge.</title>
        <authorList>
            <person name="Ruan L."/>
        </authorList>
    </citation>
    <scope>NUCLEOTIDE SEQUENCE [LARGE SCALE GENOMIC DNA]</scope>
    <source>
        <strain evidence="11">R-7</strain>
    </source>
</reference>
<feature type="domain" description="GS catalytic" evidence="9">
    <location>
        <begin position="118"/>
        <end position="454"/>
    </location>
</feature>
<dbReference type="PANTHER" id="PTHR43785:SF12">
    <property type="entry name" value="TYPE-1 GLUTAMINE SYNTHETASE 2"/>
    <property type="match status" value="1"/>
</dbReference>
<dbReference type="SUPFAM" id="SSF55931">
    <property type="entry name" value="Glutamine synthetase/guanido kinase"/>
    <property type="match status" value="1"/>
</dbReference>
<comment type="caution">
    <text evidence="10">The sequence shown here is derived from an EMBL/GenBank/DDBJ whole genome shotgun (WGS) entry which is preliminary data.</text>
</comment>
<evidence type="ECO:0000313" key="11">
    <source>
        <dbReference type="Proteomes" id="UP001230156"/>
    </source>
</evidence>
<keyword evidence="6" id="KW-0535">Nitrogen fixation</keyword>
<keyword evidence="11" id="KW-1185">Reference proteome</keyword>
<sequence length="454" mass="49640">MAARPKNAKQPPAEAPTLREPLTMFCYADLTGAVRGKGFPTRMLGKKLKSGVGWTPTNIMFTALGTIAPSPWGPHGDLSLMPDPATKVEVDFGDGSAAERFFLCDVRNTDGSAWDCCPRTFLKDAVAALEKETGLHLMATFEQEFVYSGANERVGDNYALDAIRRHGNFGETYLGALREAGIEPDSYLAEYAAGQFEVTLPPRDALAACDTAIIVRELARATAWRLGHRVTFSPRVTPDGLGSGVHIHFSLWDKKGKPVSHDPKGELGISEKAGQFLAGVIEHMPALCAFTAPTPVSYLRLKPHTWTGAWSNLGYRDREAGIRICPTFGSGPDAVARQFNFEYRAADATANAYLQLGMIIHAGLAGLKKRLPMPKPTKDQDPETMSEAERAKHKIRRLPGSTTEAFAALKSDKTVQAFLPKQLLEIYIAGHEAEFALSEAWSPAEICRRYVEVY</sequence>
<accession>A0ABU0YRJ2</accession>
<dbReference type="InterPro" id="IPR008146">
    <property type="entry name" value="Gln_synth_cat_dom"/>
</dbReference>
<dbReference type="PANTHER" id="PTHR43785">
    <property type="entry name" value="GAMMA-GLUTAMYLPUTRESCINE SYNTHETASE"/>
    <property type="match status" value="1"/>
</dbReference>
<dbReference type="EC" id="6.3.1.-" evidence="10"/>
<evidence type="ECO:0000256" key="4">
    <source>
        <dbReference type="ARBA" id="ARBA00022741"/>
    </source>
</evidence>
<evidence type="ECO:0000256" key="8">
    <source>
        <dbReference type="RuleBase" id="RU000384"/>
    </source>
</evidence>
<organism evidence="10 11">
    <name type="scientific">Dongia sedimenti</name>
    <dbReference type="NCBI Taxonomy" id="3064282"/>
    <lineage>
        <taxon>Bacteria</taxon>
        <taxon>Pseudomonadati</taxon>
        <taxon>Pseudomonadota</taxon>
        <taxon>Alphaproteobacteria</taxon>
        <taxon>Rhodospirillales</taxon>
        <taxon>Dongiaceae</taxon>
        <taxon>Dongia</taxon>
    </lineage>
</organism>
<evidence type="ECO:0000313" key="10">
    <source>
        <dbReference type="EMBL" id="MDQ7250345.1"/>
    </source>
</evidence>
<comment type="cofactor">
    <cofactor evidence="1">
        <name>Mg(2+)</name>
        <dbReference type="ChEBI" id="CHEBI:18420"/>
    </cofactor>
</comment>
<evidence type="ECO:0000256" key="3">
    <source>
        <dbReference type="ARBA" id="ARBA00022598"/>
    </source>
</evidence>
<evidence type="ECO:0000256" key="2">
    <source>
        <dbReference type="ARBA" id="ARBA00003117"/>
    </source>
</evidence>
<dbReference type="Pfam" id="PF00120">
    <property type="entry name" value="Gln-synt_C"/>
    <property type="match status" value="1"/>
</dbReference>
<dbReference type="InterPro" id="IPR008147">
    <property type="entry name" value="Gln_synt_N"/>
</dbReference>
<keyword evidence="5" id="KW-0067">ATP-binding</keyword>
<keyword evidence="3 10" id="KW-0436">Ligase</keyword>
<dbReference type="SMART" id="SM01230">
    <property type="entry name" value="Gln-synt_C"/>
    <property type="match status" value="1"/>
</dbReference>
<dbReference type="InterPro" id="IPR036651">
    <property type="entry name" value="Gln_synt_N_sf"/>
</dbReference>
<keyword evidence="4" id="KW-0547">Nucleotide-binding</keyword>
<proteinExistence type="inferred from homology"/>
<evidence type="ECO:0000256" key="1">
    <source>
        <dbReference type="ARBA" id="ARBA00001946"/>
    </source>
</evidence>
<dbReference type="Proteomes" id="UP001230156">
    <property type="component" value="Unassembled WGS sequence"/>
</dbReference>
<evidence type="ECO:0000256" key="6">
    <source>
        <dbReference type="ARBA" id="ARBA00023231"/>
    </source>
</evidence>
<comment type="similarity">
    <text evidence="7 8">Belongs to the glutamine synthetase family.</text>
</comment>